<accession>A0A226EP89</accession>
<dbReference type="EMBL" id="LNIX01000002">
    <property type="protein sequence ID" value="OXA59329.1"/>
    <property type="molecule type" value="Genomic_DNA"/>
</dbReference>
<dbReference type="AlphaFoldDB" id="A0A226EP89"/>
<gene>
    <name evidence="3" type="ORF">Fcan01_06087</name>
</gene>
<keyword evidence="2" id="KW-1133">Transmembrane helix</keyword>
<reference evidence="3 4" key="1">
    <citation type="submission" date="2015-12" db="EMBL/GenBank/DDBJ databases">
        <title>The genome of Folsomia candida.</title>
        <authorList>
            <person name="Faddeeva A."/>
            <person name="Derks M.F."/>
            <person name="Anvar Y."/>
            <person name="Smit S."/>
            <person name="Van Straalen N."/>
            <person name="Roelofs D."/>
        </authorList>
    </citation>
    <scope>NUCLEOTIDE SEQUENCE [LARGE SCALE GENOMIC DNA]</scope>
    <source>
        <strain evidence="3 4">VU population</strain>
        <tissue evidence="3">Whole body</tissue>
    </source>
</reference>
<feature type="transmembrane region" description="Helical" evidence="2">
    <location>
        <begin position="660"/>
        <end position="678"/>
    </location>
</feature>
<comment type="caution">
    <text evidence="3">The sequence shown here is derived from an EMBL/GenBank/DDBJ whole genome shotgun (WGS) entry which is preliminary data.</text>
</comment>
<proteinExistence type="predicted"/>
<keyword evidence="2" id="KW-0812">Transmembrane</keyword>
<evidence type="ECO:0000313" key="3">
    <source>
        <dbReference type="EMBL" id="OXA59329.1"/>
    </source>
</evidence>
<organism evidence="3 4">
    <name type="scientific">Folsomia candida</name>
    <name type="common">Springtail</name>
    <dbReference type="NCBI Taxonomy" id="158441"/>
    <lineage>
        <taxon>Eukaryota</taxon>
        <taxon>Metazoa</taxon>
        <taxon>Ecdysozoa</taxon>
        <taxon>Arthropoda</taxon>
        <taxon>Hexapoda</taxon>
        <taxon>Collembola</taxon>
        <taxon>Entomobryomorpha</taxon>
        <taxon>Isotomoidea</taxon>
        <taxon>Isotomidae</taxon>
        <taxon>Proisotominae</taxon>
        <taxon>Folsomia</taxon>
    </lineage>
</organism>
<feature type="region of interest" description="Disordered" evidence="1">
    <location>
        <begin position="105"/>
        <end position="125"/>
    </location>
</feature>
<evidence type="ECO:0000313" key="4">
    <source>
        <dbReference type="Proteomes" id="UP000198287"/>
    </source>
</evidence>
<dbReference type="Proteomes" id="UP000198287">
    <property type="component" value="Unassembled WGS sequence"/>
</dbReference>
<feature type="region of interest" description="Disordered" evidence="1">
    <location>
        <begin position="276"/>
        <end position="296"/>
    </location>
</feature>
<keyword evidence="2" id="KW-0472">Membrane</keyword>
<name>A0A226EP89_FOLCA</name>
<evidence type="ECO:0000256" key="2">
    <source>
        <dbReference type="SAM" id="Phobius"/>
    </source>
</evidence>
<feature type="compositionally biased region" description="Polar residues" evidence="1">
    <location>
        <begin position="280"/>
        <end position="289"/>
    </location>
</feature>
<sequence length="719" mass="79456">MINWNANMMTKTKHCTAGRLSLLIIVYILCIPYVCEGYPTTPPAGIPSQNDDDGKVAIEIEVAETPSSFIVDSTDVENEAENAATELTIKFDTESLNNTTLSYFSDNDDEGTTTLSPPTPPPPPLLSEEPIVPMEVIDTNTAAEELDQTTSFTTPPTTGDEITQDEPEVKKEILNELQNIWYYTEELGDDQNSLKSSLSSLIHMTYARVYDQSDETLVRLKFLLRRLRAKLLGQPTQIDADTIADNPPTTIVTPYGEVNDIPNENSDTITINAHHPLKSSADNSNQTVQTRDKRSLVQQKDKIQIFANNVDPDDNENSLFPPLSSDNNKKLFYSHVKEVTVPKIPSILDSHHGSRETLREKVMENSNTLLDEDVKRGDFVHVTIFQPDKKNGTIISIPTSTMKPPLFSSQSQFSSNIKPHTNAKYQDILHFNVPQLKQKYKIVKTTPKPRTHVKNLMTGDGNNSPPTSISTMDDIIQSIIEVLRSPIPKPNYFSSASSHEIKNPVASLFPTFTSNKNKNNSEASFSDQPVFDSLPSYLEKIAAGLGLGNFSNYNDLHDSSGKNFTKVSMIRNSALTSLKNENGTEDNSTLEDVFDDDGGDLLLTPTSVMNGTVEKVFEVINVFANLPNKSGKSGRFILFFSITISIASIAVGLYSLGPPIVAVGVLGIVVPILLLFLVQNSAGKKKKAKTDILNQLKVDDFFQALDMIADAMIKYEKKV</sequence>
<evidence type="ECO:0000256" key="1">
    <source>
        <dbReference type="SAM" id="MobiDB-lite"/>
    </source>
</evidence>
<keyword evidence="4" id="KW-1185">Reference proteome</keyword>
<protein>
    <submittedName>
        <fullName evidence="3">Uncharacterized protein</fullName>
    </submittedName>
</protein>